<dbReference type="AlphaFoldDB" id="A0A8J2SAF1"/>
<accession>A0A8J2SAF1</accession>
<organism evidence="1 2">
    <name type="scientific">Pelagomonas calceolata</name>
    <dbReference type="NCBI Taxonomy" id="35677"/>
    <lineage>
        <taxon>Eukaryota</taxon>
        <taxon>Sar</taxon>
        <taxon>Stramenopiles</taxon>
        <taxon>Ochrophyta</taxon>
        <taxon>Pelagophyceae</taxon>
        <taxon>Pelagomonadales</taxon>
        <taxon>Pelagomonadaceae</taxon>
        <taxon>Pelagomonas</taxon>
    </lineage>
</organism>
<gene>
    <name evidence="1" type="ORF">PECAL_1P00470</name>
</gene>
<evidence type="ECO:0000313" key="2">
    <source>
        <dbReference type="Proteomes" id="UP000789595"/>
    </source>
</evidence>
<comment type="caution">
    <text evidence="1">The sequence shown here is derived from an EMBL/GenBank/DDBJ whole genome shotgun (WGS) entry which is preliminary data.</text>
</comment>
<evidence type="ECO:0000313" key="1">
    <source>
        <dbReference type="EMBL" id="CAH0363721.1"/>
    </source>
</evidence>
<dbReference type="EMBL" id="CAKKNE010000001">
    <property type="protein sequence ID" value="CAH0363721.1"/>
    <property type="molecule type" value="Genomic_DNA"/>
</dbReference>
<dbReference type="Proteomes" id="UP000789595">
    <property type="component" value="Unassembled WGS sequence"/>
</dbReference>
<sequence length="69" mass="8024">LRDLRLHLREPRLHARVRLLVAYLREAFGFRLRDLRPGTSLPTPCVCFGHFPNAIHNLNSRCRCFALGL</sequence>
<reference evidence="1" key="1">
    <citation type="submission" date="2021-11" db="EMBL/GenBank/DDBJ databases">
        <authorList>
            <consortium name="Genoscope - CEA"/>
            <person name="William W."/>
        </authorList>
    </citation>
    <scope>NUCLEOTIDE SEQUENCE</scope>
</reference>
<feature type="non-terminal residue" evidence="1">
    <location>
        <position position="1"/>
    </location>
</feature>
<protein>
    <submittedName>
        <fullName evidence="1">Uncharacterized protein</fullName>
    </submittedName>
</protein>
<name>A0A8J2SAF1_9STRA</name>
<proteinExistence type="predicted"/>
<keyword evidence="2" id="KW-1185">Reference proteome</keyword>